<dbReference type="PANTHER" id="PTHR42109">
    <property type="entry name" value="UNPLACED GENOMIC SCAFFOLD UM_SCAF_CONTIG_1.265, WHOLE GENOME SHOTGUN SEQUENCE"/>
    <property type="match status" value="1"/>
</dbReference>
<feature type="domain" description="DUF7702" evidence="2">
    <location>
        <begin position="4"/>
        <end position="70"/>
    </location>
</feature>
<dbReference type="AlphaFoldDB" id="A0A9N9L0Z4"/>
<dbReference type="Proteomes" id="UP000696280">
    <property type="component" value="Unassembled WGS sequence"/>
</dbReference>
<evidence type="ECO:0000313" key="4">
    <source>
        <dbReference type="Proteomes" id="UP000696280"/>
    </source>
</evidence>
<reference evidence="3" key="1">
    <citation type="submission" date="2021-07" db="EMBL/GenBank/DDBJ databases">
        <authorList>
            <person name="Durling M."/>
        </authorList>
    </citation>
    <scope>NUCLEOTIDE SEQUENCE</scope>
</reference>
<proteinExistence type="predicted"/>
<keyword evidence="1" id="KW-1133">Transmembrane helix</keyword>
<keyword evidence="1" id="KW-0472">Membrane</keyword>
<dbReference type="EMBL" id="CAJVRL010000079">
    <property type="protein sequence ID" value="CAG8957479.1"/>
    <property type="molecule type" value="Genomic_DNA"/>
</dbReference>
<feature type="transmembrane region" description="Helical" evidence="1">
    <location>
        <begin position="184"/>
        <end position="207"/>
    </location>
</feature>
<protein>
    <recommendedName>
        <fullName evidence="2">DUF7702 domain-containing protein</fullName>
    </recommendedName>
</protein>
<evidence type="ECO:0000313" key="3">
    <source>
        <dbReference type="EMBL" id="CAG8957479.1"/>
    </source>
</evidence>
<evidence type="ECO:0000256" key="1">
    <source>
        <dbReference type="SAM" id="Phobius"/>
    </source>
</evidence>
<feature type="transmembrane region" description="Helical" evidence="1">
    <location>
        <begin position="36"/>
        <end position="57"/>
    </location>
</feature>
<feature type="transmembrane region" description="Helical" evidence="1">
    <location>
        <begin position="148"/>
        <end position="172"/>
    </location>
</feature>
<evidence type="ECO:0000259" key="2">
    <source>
        <dbReference type="Pfam" id="PF24800"/>
    </source>
</evidence>
<keyword evidence="1" id="KW-0812">Transmembrane</keyword>
<keyword evidence="4" id="KW-1185">Reference proteome</keyword>
<feature type="transmembrane region" description="Helical" evidence="1">
    <location>
        <begin position="112"/>
        <end position="136"/>
    </location>
</feature>
<name>A0A9N9L0Z4_9HELO</name>
<dbReference type="OrthoDB" id="2560628at2759"/>
<sequence length="235" mass="26227">MGSFDYRDGISIIQIIVFPIFLWVGLKFKMEQKPGWFGISFLSLCRIVGGSCILALINRNSRGLWATVLSTSVIHKNYFLVPQILAYVDLGVSIAGFVMVGRRKDALAPTPYSRAGIALNTLIYLWMVGIFFAMWLRRSPVPKRDRPVLVCVAACVPCLAVRMVYALLYIIIANKLFNTVVGHPAIYMFMATLPEIAVVGICSWTILKLDPRKEGRKVEGAEGERDLPLVQSVSR</sequence>
<accession>A0A9N9L0Z4</accession>
<gene>
    <name evidence="3" type="ORF">HYFRA_00011460</name>
</gene>
<dbReference type="Pfam" id="PF24800">
    <property type="entry name" value="DUF7702"/>
    <property type="match status" value="2"/>
</dbReference>
<feature type="transmembrane region" description="Helical" evidence="1">
    <location>
        <begin position="12"/>
        <end position="30"/>
    </location>
</feature>
<comment type="caution">
    <text evidence="3">The sequence shown here is derived from an EMBL/GenBank/DDBJ whole genome shotgun (WGS) entry which is preliminary data.</text>
</comment>
<dbReference type="InterPro" id="IPR056119">
    <property type="entry name" value="DUF7702"/>
</dbReference>
<feature type="domain" description="DUF7702" evidence="2">
    <location>
        <begin position="72"/>
        <end position="209"/>
    </location>
</feature>
<organism evidence="3 4">
    <name type="scientific">Hymenoscyphus fraxineus</name>
    <dbReference type="NCBI Taxonomy" id="746836"/>
    <lineage>
        <taxon>Eukaryota</taxon>
        <taxon>Fungi</taxon>
        <taxon>Dikarya</taxon>
        <taxon>Ascomycota</taxon>
        <taxon>Pezizomycotina</taxon>
        <taxon>Leotiomycetes</taxon>
        <taxon>Helotiales</taxon>
        <taxon>Helotiaceae</taxon>
        <taxon>Hymenoscyphus</taxon>
    </lineage>
</organism>
<dbReference type="PANTHER" id="PTHR42109:SF2">
    <property type="entry name" value="INTEGRAL MEMBRANE PROTEIN"/>
    <property type="match status" value="1"/>
</dbReference>
<feature type="transmembrane region" description="Helical" evidence="1">
    <location>
        <begin position="78"/>
        <end position="100"/>
    </location>
</feature>